<reference evidence="1" key="1">
    <citation type="submission" date="2024-06" db="EMBL/GenBank/DDBJ databases">
        <title>Micromonospora sp. strain HUAS YX12 genome sequences.</title>
        <authorList>
            <person name="Mo P."/>
        </authorList>
    </citation>
    <scope>NUCLEOTIDE SEQUENCE</scope>
    <source>
        <strain evidence="1">HUAS YX12</strain>
    </source>
</reference>
<accession>A0AAU7QXW0</accession>
<protein>
    <submittedName>
        <fullName evidence="1">Uncharacterized protein</fullName>
    </submittedName>
</protein>
<name>A0AAU7QXW0_9ACTN</name>
<dbReference type="EMBL" id="CP157974">
    <property type="protein sequence ID" value="XBT80884.1"/>
    <property type="molecule type" value="Genomic_DNA"/>
</dbReference>
<sequence length="123" mass="13415">MGPSYAGIVYWRRSLWNGMRCVPVLLTLDGGRLHACDRHGAEVFAAPAGRVEARATIFGTMLLTVDDRRYALVGEGAAVSPAPSAEQRRRLDEFTARRTPSAEPILDFASWWEALAGAGVTVR</sequence>
<proteinExistence type="predicted"/>
<evidence type="ECO:0000313" key="1">
    <source>
        <dbReference type="EMBL" id="XBT80884.1"/>
    </source>
</evidence>
<dbReference type="AlphaFoldDB" id="A0AAU7QXW0"/>
<organism evidence="1">
    <name type="scientific">Micromonospora sp. HUAS YX12</name>
    <dbReference type="NCBI Taxonomy" id="3156396"/>
    <lineage>
        <taxon>Bacteria</taxon>
        <taxon>Bacillati</taxon>
        <taxon>Actinomycetota</taxon>
        <taxon>Actinomycetes</taxon>
        <taxon>Micromonosporales</taxon>
        <taxon>Micromonosporaceae</taxon>
        <taxon>Micromonospora</taxon>
    </lineage>
</organism>
<gene>
    <name evidence="1" type="ORF">ABIH81_25005</name>
</gene>
<dbReference type="RefSeq" id="WP_349877323.1">
    <property type="nucleotide sequence ID" value="NZ_CP157974.1"/>
</dbReference>